<dbReference type="InterPro" id="IPR029069">
    <property type="entry name" value="HotDog_dom_sf"/>
</dbReference>
<dbReference type="STRING" id="28181.BEN30_05485"/>
<dbReference type="AlphaFoldDB" id="A0A1E5QAI5"/>
<dbReference type="EMBL" id="MCGG01000011">
    <property type="protein sequence ID" value="OEJ68731.1"/>
    <property type="molecule type" value="Genomic_DNA"/>
</dbReference>
<accession>A0A1E5QAI5</accession>
<dbReference type="PANTHER" id="PTHR31793">
    <property type="entry name" value="4-HYDROXYBENZOYL-COA THIOESTERASE FAMILY MEMBER"/>
    <property type="match status" value="1"/>
</dbReference>
<dbReference type="GO" id="GO:0047617">
    <property type="term" value="F:fatty acyl-CoA hydrolase activity"/>
    <property type="evidence" value="ECO:0007669"/>
    <property type="project" value="TreeGrafter"/>
</dbReference>
<evidence type="ECO:0000256" key="1">
    <source>
        <dbReference type="ARBA" id="ARBA00005953"/>
    </source>
</evidence>
<keyword evidence="5" id="KW-1185">Reference proteome</keyword>
<dbReference type="InterPro" id="IPR014166">
    <property type="entry name" value="Tol-Pal_acyl-CoA_thioesterase"/>
</dbReference>
<dbReference type="Proteomes" id="UP000095347">
    <property type="component" value="Unassembled WGS sequence"/>
</dbReference>
<name>A0A1E5QAI5_9PROT</name>
<dbReference type="NCBIfam" id="TIGR02799">
    <property type="entry name" value="thio_ybgC"/>
    <property type="match status" value="1"/>
</dbReference>
<dbReference type="SUPFAM" id="SSF54637">
    <property type="entry name" value="Thioesterase/thiol ester dehydrase-isomerase"/>
    <property type="match status" value="1"/>
</dbReference>
<dbReference type="Pfam" id="PF03061">
    <property type="entry name" value="4HBT"/>
    <property type="match status" value="1"/>
</dbReference>
<dbReference type="InterPro" id="IPR050563">
    <property type="entry name" value="4-hydroxybenzoyl-CoA_TE"/>
</dbReference>
<dbReference type="InterPro" id="IPR006683">
    <property type="entry name" value="Thioestr_dom"/>
</dbReference>
<reference evidence="5" key="1">
    <citation type="submission" date="2016-07" db="EMBL/GenBank/DDBJ databases">
        <authorList>
            <person name="Florea S."/>
            <person name="Webb J.S."/>
            <person name="Jaromczyk J."/>
            <person name="Schardl C.L."/>
        </authorList>
    </citation>
    <scope>NUCLEOTIDE SEQUENCE [LARGE SCALE GENOMIC DNA]</scope>
    <source>
        <strain evidence="5">MV-1</strain>
    </source>
</reference>
<evidence type="ECO:0000313" key="5">
    <source>
        <dbReference type="Proteomes" id="UP000095347"/>
    </source>
</evidence>
<dbReference type="PIRSF" id="PIRSF003230">
    <property type="entry name" value="YbgC"/>
    <property type="match status" value="1"/>
</dbReference>
<gene>
    <name evidence="4" type="ORF">BEN30_05485</name>
</gene>
<dbReference type="FunFam" id="3.10.129.10:FF:000004">
    <property type="entry name" value="Tol-pal system-associated acyl-CoA thioesterase"/>
    <property type="match status" value="1"/>
</dbReference>
<dbReference type="PANTHER" id="PTHR31793:SF37">
    <property type="entry name" value="ACYL-COA THIOESTER HYDROLASE YBGC"/>
    <property type="match status" value="1"/>
</dbReference>
<dbReference type="InterPro" id="IPR006684">
    <property type="entry name" value="YbgC/YbaW"/>
</dbReference>
<keyword evidence="2" id="KW-0378">Hydrolase</keyword>
<dbReference type="OrthoDB" id="9808429at2"/>
<comment type="similarity">
    <text evidence="1">Belongs to the 4-hydroxybenzoyl-CoA thioesterase family.</text>
</comment>
<proteinExistence type="inferred from homology"/>
<dbReference type="NCBIfam" id="TIGR00051">
    <property type="entry name" value="YbgC/FadM family acyl-CoA thioesterase"/>
    <property type="match status" value="1"/>
</dbReference>
<feature type="domain" description="Thioesterase" evidence="3">
    <location>
        <begin position="24"/>
        <end position="108"/>
    </location>
</feature>
<dbReference type="Gene3D" id="3.10.129.10">
    <property type="entry name" value="Hotdog Thioesterase"/>
    <property type="match status" value="1"/>
</dbReference>
<comment type="caution">
    <text evidence="4">The sequence shown here is derived from an EMBL/GenBank/DDBJ whole genome shotgun (WGS) entry which is preliminary data.</text>
</comment>
<dbReference type="CDD" id="cd00586">
    <property type="entry name" value="4HBT"/>
    <property type="match status" value="1"/>
</dbReference>
<evidence type="ECO:0000256" key="2">
    <source>
        <dbReference type="ARBA" id="ARBA00022801"/>
    </source>
</evidence>
<organism evidence="4 5">
    <name type="scientific">Magnetovibrio blakemorei</name>
    <dbReference type="NCBI Taxonomy" id="28181"/>
    <lineage>
        <taxon>Bacteria</taxon>
        <taxon>Pseudomonadati</taxon>
        <taxon>Pseudomonadota</taxon>
        <taxon>Alphaproteobacteria</taxon>
        <taxon>Rhodospirillales</taxon>
        <taxon>Magnetovibrionaceae</taxon>
        <taxon>Magnetovibrio</taxon>
    </lineage>
</organism>
<sequence length="142" mass="15948">MAGRVEGTTFIFPVRVYYEDTDAGGVVYYANYLKFAERARSEMLRHLGIENSTLQEQDEIALVVRKVEAEYLSPAKLDDLLEIHLSLTKVGGASIDGVQLVMRGDEVLVRIRIKIGCMKLSGGAQRLPEKTRNLLRTFENSN</sequence>
<evidence type="ECO:0000259" key="3">
    <source>
        <dbReference type="Pfam" id="PF03061"/>
    </source>
</evidence>
<evidence type="ECO:0000313" key="4">
    <source>
        <dbReference type="EMBL" id="OEJ68731.1"/>
    </source>
</evidence>
<protein>
    <submittedName>
        <fullName evidence="4">Tol-pal system-associated acyl-CoA thioesterase</fullName>
    </submittedName>
</protein>